<dbReference type="AlphaFoldDB" id="A0A517QWT9"/>
<keyword evidence="3" id="KW-1185">Reference proteome</keyword>
<proteinExistence type="predicted"/>
<dbReference type="KEGG" id="svp:Pan189_04910"/>
<dbReference type="PANTHER" id="PTHR30093:SF2">
    <property type="entry name" value="TYPE II SECRETION SYSTEM PROTEIN H"/>
    <property type="match status" value="1"/>
</dbReference>
<gene>
    <name evidence="2" type="primary">xcpT_3</name>
    <name evidence="2" type="ORF">Pan189_04910</name>
</gene>
<sequence>MTVRRHGFTLVELLVVIAIIALLVSLLLPAVMSARESARKTQCQNNIRQIALAHHQYVGSWNVFPPGWVENLFPVDDGSGSAMVQMVAPFQVATFGEPVMYQAQPVVLQSPSDTRNRDVSQFWGWHASILPEMGQQNTQNLINYAIPYYQDRFTASNRQAMRFKMESYVCPSAALSMSPIAPNDFGYSNYIGSAGQRINDVDGDGNPDYEGGIFGQNSATQFRDISDGETNTVLLAESLVGFWGDGYNCCGSFSQGGGSQITYPGSGQTAFSFGSWHQNVIIVALGDASVRPMNVNMDRNVWRRLLVRNDGEQVQF</sequence>
<reference evidence="2 3" key="1">
    <citation type="submission" date="2019-02" db="EMBL/GenBank/DDBJ databases">
        <title>Deep-cultivation of Planctomycetes and their phenomic and genomic characterization uncovers novel biology.</title>
        <authorList>
            <person name="Wiegand S."/>
            <person name="Jogler M."/>
            <person name="Boedeker C."/>
            <person name="Pinto D."/>
            <person name="Vollmers J."/>
            <person name="Rivas-Marin E."/>
            <person name="Kohn T."/>
            <person name="Peeters S.H."/>
            <person name="Heuer A."/>
            <person name="Rast P."/>
            <person name="Oberbeckmann S."/>
            <person name="Bunk B."/>
            <person name="Jeske O."/>
            <person name="Meyerdierks A."/>
            <person name="Storesund J.E."/>
            <person name="Kallscheuer N."/>
            <person name="Luecker S."/>
            <person name="Lage O.M."/>
            <person name="Pohl T."/>
            <person name="Merkel B.J."/>
            <person name="Hornburger P."/>
            <person name="Mueller R.-W."/>
            <person name="Bruemmer F."/>
            <person name="Labrenz M."/>
            <person name="Spormann A.M."/>
            <person name="Op den Camp H."/>
            <person name="Overmann J."/>
            <person name="Amann R."/>
            <person name="Jetten M.S.M."/>
            <person name="Mascher T."/>
            <person name="Medema M.H."/>
            <person name="Devos D.P."/>
            <person name="Kaster A.-K."/>
            <person name="Ovreas L."/>
            <person name="Rohde M."/>
            <person name="Galperin M.Y."/>
            <person name="Jogler C."/>
        </authorList>
    </citation>
    <scope>NUCLEOTIDE SEQUENCE [LARGE SCALE GENOMIC DNA]</scope>
    <source>
        <strain evidence="2 3">Pan189</strain>
    </source>
</reference>
<dbReference type="RefSeq" id="WP_145362362.1">
    <property type="nucleotide sequence ID" value="NZ_CP036268.1"/>
</dbReference>
<dbReference type="PANTHER" id="PTHR30093">
    <property type="entry name" value="GENERAL SECRETION PATHWAY PROTEIN G"/>
    <property type="match status" value="1"/>
</dbReference>
<dbReference type="InterPro" id="IPR011453">
    <property type="entry name" value="DUF1559"/>
</dbReference>
<dbReference type="OrthoDB" id="255848at2"/>
<accession>A0A517QWT9</accession>
<dbReference type="PROSITE" id="PS00409">
    <property type="entry name" value="PROKAR_NTER_METHYL"/>
    <property type="match status" value="1"/>
</dbReference>
<protein>
    <submittedName>
        <fullName evidence="2">Type II secretion system protein G</fullName>
    </submittedName>
</protein>
<evidence type="ECO:0000313" key="2">
    <source>
        <dbReference type="EMBL" id="QDT36136.1"/>
    </source>
</evidence>
<dbReference type="SUPFAM" id="SSF54523">
    <property type="entry name" value="Pili subunits"/>
    <property type="match status" value="1"/>
</dbReference>
<dbReference type="Pfam" id="PF07963">
    <property type="entry name" value="N_methyl"/>
    <property type="match status" value="1"/>
</dbReference>
<dbReference type="EMBL" id="CP036268">
    <property type="protein sequence ID" value="QDT36136.1"/>
    <property type="molecule type" value="Genomic_DNA"/>
</dbReference>
<dbReference type="InterPro" id="IPR012902">
    <property type="entry name" value="N_methyl_site"/>
</dbReference>
<dbReference type="Gene3D" id="3.30.700.10">
    <property type="entry name" value="Glycoprotein, Type 4 Pilin"/>
    <property type="match status" value="1"/>
</dbReference>
<evidence type="ECO:0000259" key="1">
    <source>
        <dbReference type="Pfam" id="PF07596"/>
    </source>
</evidence>
<dbReference type="Proteomes" id="UP000317318">
    <property type="component" value="Chromosome"/>
</dbReference>
<name>A0A517QWT9_9PLAN</name>
<organism evidence="2 3">
    <name type="scientific">Stratiformator vulcanicus</name>
    <dbReference type="NCBI Taxonomy" id="2527980"/>
    <lineage>
        <taxon>Bacteria</taxon>
        <taxon>Pseudomonadati</taxon>
        <taxon>Planctomycetota</taxon>
        <taxon>Planctomycetia</taxon>
        <taxon>Planctomycetales</taxon>
        <taxon>Planctomycetaceae</taxon>
        <taxon>Stratiformator</taxon>
    </lineage>
</organism>
<feature type="domain" description="DUF1559" evidence="1">
    <location>
        <begin position="33"/>
        <end position="239"/>
    </location>
</feature>
<dbReference type="InterPro" id="IPR045584">
    <property type="entry name" value="Pilin-like"/>
</dbReference>
<dbReference type="Pfam" id="PF07596">
    <property type="entry name" value="SBP_bac_10"/>
    <property type="match status" value="1"/>
</dbReference>
<evidence type="ECO:0000313" key="3">
    <source>
        <dbReference type="Proteomes" id="UP000317318"/>
    </source>
</evidence>
<dbReference type="NCBIfam" id="TIGR02532">
    <property type="entry name" value="IV_pilin_GFxxxE"/>
    <property type="match status" value="1"/>
</dbReference>